<dbReference type="NCBIfam" id="TIGR01643">
    <property type="entry name" value="YD_repeat_2x"/>
    <property type="match status" value="3"/>
</dbReference>
<feature type="domain" description="Teneurin-like YD-shell" evidence="6">
    <location>
        <begin position="770"/>
        <end position="866"/>
    </location>
</feature>
<feature type="domain" description="TadE-like" evidence="3">
    <location>
        <begin position="48"/>
        <end position="90"/>
    </location>
</feature>
<feature type="compositionally biased region" description="Gly residues" evidence="2">
    <location>
        <begin position="318"/>
        <end position="334"/>
    </location>
</feature>
<dbReference type="OrthoDB" id="9815414at2"/>
<protein>
    <submittedName>
        <fullName evidence="7">Uncharacterized protein</fullName>
    </submittedName>
</protein>
<dbReference type="InterPro" id="IPR006530">
    <property type="entry name" value="YD"/>
</dbReference>
<evidence type="ECO:0000259" key="5">
    <source>
        <dbReference type="Pfam" id="PF20148"/>
    </source>
</evidence>
<accession>A0A3P1SN32</accession>
<dbReference type="InterPro" id="IPR056823">
    <property type="entry name" value="TEN-like_YD-shell"/>
</dbReference>
<dbReference type="NCBIfam" id="TIGR03696">
    <property type="entry name" value="Rhs_assc_core"/>
    <property type="match status" value="1"/>
</dbReference>
<evidence type="ECO:0000313" key="7">
    <source>
        <dbReference type="EMBL" id="RRC98613.1"/>
    </source>
</evidence>
<dbReference type="Proteomes" id="UP000267535">
    <property type="component" value="Unassembled WGS sequence"/>
</dbReference>
<feature type="domain" description="T6SS Phospholipase effector Tle1-like catalytic" evidence="4">
    <location>
        <begin position="1516"/>
        <end position="1791"/>
    </location>
</feature>
<dbReference type="Pfam" id="PF25023">
    <property type="entry name" value="TEN_YD-shell"/>
    <property type="match status" value="3"/>
</dbReference>
<reference evidence="7 8" key="1">
    <citation type="submission" date="2018-11" db="EMBL/GenBank/DDBJ databases">
        <title>The draft genome sequence of Amphritea balenae JAMM 1525T.</title>
        <authorList>
            <person name="Fang Z."/>
            <person name="Zhang Y."/>
            <person name="Han X."/>
        </authorList>
    </citation>
    <scope>NUCLEOTIDE SEQUENCE [LARGE SCALE GENOMIC DNA]</scope>
    <source>
        <strain evidence="7 8">JAMM 1525</strain>
    </source>
</reference>
<dbReference type="EMBL" id="RQXV01000007">
    <property type="protein sequence ID" value="RRC98613.1"/>
    <property type="molecule type" value="Genomic_DNA"/>
</dbReference>
<dbReference type="InterPro" id="IPR045351">
    <property type="entry name" value="DUF6531"/>
</dbReference>
<gene>
    <name evidence="7" type="ORF">EHS89_13460</name>
</gene>
<evidence type="ECO:0000256" key="2">
    <source>
        <dbReference type="SAM" id="MobiDB-lite"/>
    </source>
</evidence>
<dbReference type="Pfam" id="PF07811">
    <property type="entry name" value="TadE"/>
    <property type="match status" value="1"/>
</dbReference>
<keyword evidence="1" id="KW-0677">Repeat</keyword>
<proteinExistence type="predicted"/>
<name>A0A3P1SN32_9GAMM</name>
<evidence type="ECO:0000259" key="6">
    <source>
        <dbReference type="Pfam" id="PF25023"/>
    </source>
</evidence>
<keyword evidence="8" id="KW-1185">Reference proteome</keyword>
<sequence>MDRYKTEFIIFTIRLLFCNLLKKRSPPRAAITDDNALNGKPGFTRQSGVAAVESLIALPVISLLLMGAVEWARIYEAKTTADHAVTMAARSGAFNNASTSSIYNGLARGLLPYYAPEKGKWANVLQKVSQTLATDSRVRILNPTREAFIDFGYKDAGKTYLPNDALHKQPTTLGNRSAINIQDANLLKVEVTWGLPLRMPVISSLISKFGYYFIPADSFEKQLYARGMLPITSTTALRMQSPAILNDAMLSIKDLQGLQRKKGGPKEQLVADAGSMFPITEQNEGFTGASEYNWLGQLTGGVGGGSGGSEPFEPDPGGETGGGGDTGGGEGGGDPCNYPSGSDSSGAFNSSPVLIGNPINVVSGNKYQREVDIPHLDGELGLVFVRHYNSLSERRGPVGTGWRHSYQYDIIPSQKNYLIKLPDGTELIFEPDSAESGLYHARRLTAGTLKVHRSGFDWRPLDGREFRFTNEALLDSISKGAETLRLSYDSEGQLLRVEDQQGRRLGLLYDAKSRIRAVLDPANKRIEYAYDRGNLIAARYQDESIREYLYEDTYDRHNLTGLIDERGISFASWAYDKQDRAIMTSHANGSGKLNLEYLPDNKTRVTRSDGRITVYQTAVRQRVPLVTGILGEGCGNCKLADLEIDYSTGFQQSVRRYSNGNRLQYEYDRQGRKISEMLYRANNQLLSKTTYRYAGNGADPVQIIAPSINSAGQLITDIRYNAESQPVSYTQQGFTPLPEGGFQSISRTTHLIYKDQRLIALDGPRDDVDDRIQLYYDTKGRLNRFVGLDGIDRKVLAFDSWGRAVKVQTGQQAPVLYSYDNRGRLLKVMQGGHQISYTYDAAGNRTQVNGLNRSSQWRYNEAGEVSAKIGTAGQRQEIDHDSLGRITQQRSFNPAGELIKLVNMVYDSEGRLNALTDKHQKPLVQYSYDQSGQLQQLKSRHKPDTLFFYDARGQVNGIEHNHQRTGFVYDNRQQLTQVIDARGNLNHQLTDDFGRIVARLNSDSGEQRYRYDAAGNLTALLNSEQQLQQYQYDAANRLIRLETPEGITRLNYDAVTGKLAAIDAPDEQHRYRYNREGQIISNRQSYGEQQWHTRYRYDELGRLVAKQLTDGQTLEYRYWQQGPQKGDLKQIIRSGMVWDDSLAQFKQHETLKGAVSTTRYLNDEQRVLSFDRKNQLLQQQDGPDLRQYQYDFRGRLLQQDKNGQLSRYHYGLDGRMIAAKTPMGRYLYAYDSAGNRTLKQHRSQKQISLQRFSYSPAGQGNRLQLESHIRIAAAQLKGSPVTEQQRVIKELVIHSQPEQQRYSYTRTGAVMALGDKVYRYDSNQRPVELYKQTDAGLQLIARYRYNYYGERIAKTVYNDQGESQQFRYLYENGRLVAEQNNAGNIRRYIYLEGKPSLMMKESEIYSLHTDHQGAVSSVSDQWGKTVWRAEYAPFGEAYINNDADADGESLELNLRLAGQYFDAESGLHYNYMRDYNPRTGRYLSADPMGLLAGINRYAYVRSNPVNASDPLGLLLFAFDGTGNSDPAQPGATISNVVKFRDSYVADPGEVPNDDGNNWFYITGVGTDDPTSGINGGTYDAATGSTLGERVAFMTGSLVGYIEGLEEKQKASGFLDIDIVGFSRGAASARVFANVVQDIIDGATELTFTNYVDGTDNDTFTPEMKASLENVQRIMRGELSYRDQINYCPIPLRLNIRFMGLWDTVPHYGGKQGNDLTDLALAVPDAIGHTAHAVAVNEDRDAFEGVSIHQTPTTQNSGNRVELGFVGAHSDIGGGYAEGDLSDVALMWMIDQASSAGVGVDRDYLASQGWDEVTSPIVHDSVSTLFWRDREFKYLDGTSVDQVDEWQGPSGSITYQESLSMFDLSLMEAMCIDEFTPEDCQSNLLRRGLDSNGDRTLVGELITESAGYRELYQKWLAENYGLDIKISGGSVSTAGSNNTSKVIDSNSDALDHYFEGNGESVELGPQAKQALLNHQLVLRQSEALKSGTAKHLNDNLSVELREDIYHIGKTRVDFSTVCKSGSCTTTYVGFANDGFWDPLAPAGFGDGIGGNWEALGGTGYYYLPYIWSETYKDNF</sequence>
<dbReference type="Pfam" id="PF20148">
    <property type="entry name" value="DUF6531"/>
    <property type="match status" value="1"/>
</dbReference>
<dbReference type="PANTHER" id="PTHR32305:SF15">
    <property type="entry name" value="PROTEIN RHSA-RELATED"/>
    <property type="match status" value="1"/>
</dbReference>
<feature type="region of interest" description="Disordered" evidence="2">
    <location>
        <begin position="303"/>
        <end position="345"/>
    </location>
</feature>
<dbReference type="InterPro" id="IPR022385">
    <property type="entry name" value="Rhs_assc_core"/>
</dbReference>
<feature type="domain" description="Teneurin-like YD-shell" evidence="6">
    <location>
        <begin position="877"/>
        <end position="1062"/>
    </location>
</feature>
<evidence type="ECO:0000256" key="1">
    <source>
        <dbReference type="ARBA" id="ARBA00022737"/>
    </source>
</evidence>
<dbReference type="InterPro" id="IPR012495">
    <property type="entry name" value="TadE-like_dom"/>
</dbReference>
<evidence type="ECO:0000313" key="8">
    <source>
        <dbReference type="Proteomes" id="UP000267535"/>
    </source>
</evidence>
<dbReference type="PANTHER" id="PTHR32305">
    <property type="match status" value="1"/>
</dbReference>
<organism evidence="7 8">
    <name type="scientific">Amphritea balenae</name>
    <dbReference type="NCBI Taxonomy" id="452629"/>
    <lineage>
        <taxon>Bacteria</taxon>
        <taxon>Pseudomonadati</taxon>
        <taxon>Pseudomonadota</taxon>
        <taxon>Gammaproteobacteria</taxon>
        <taxon>Oceanospirillales</taxon>
        <taxon>Oceanospirillaceae</taxon>
        <taxon>Amphritea</taxon>
    </lineage>
</organism>
<comment type="caution">
    <text evidence="7">The sequence shown here is derived from an EMBL/GenBank/DDBJ whole genome shotgun (WGS) entry which is preliminary data.</text>
</comment>
<evidence type="ECO:0000259" key="3">
    <source>
        <dbReference type="Pfam" id="PF07811"/>
    </source>
</evidence>
<feature type="domain" description="Teneurin-like YD-shell" evidence="6">
    <location>
        <begin position="1299"/>
        <end position="1486"/>
    </location>
</feature>
<dbReference type="InterPro" id="IPR018712">
    <property type="entry name" value="Tle1-like_cat"/>
</dbReference>
<dbReference type="Pfam" id="PF09994">
    <property type="entry name" value="T6SS_Tle1-like_cat"/>
    <property type="match status" value="1"/>
</dbReference>
<dbReference type="Gene3D" id="2.180.10.10">
    <property type="entry name" value="RHS repeat-associated core"/>
    <property type="match status" value="3"/>
</dbReference>
<dbReference type="InterPro" id="IPR050708">
    <property type="entry name" value="T6SS_VgrG/RHS"/>
</dbReference>
<evidence type="ECO:0000259" key="4">
    <source>
        <dbReference type="Pfam" id="PF09994"/>
    </source>
</evidence>
<feature type="domain" description="DUF6531" evidence="5">
    <location>
        <begin position="356"/>
        <end position="429"/>
    </location>
</feature>